<evidence type="ECO:0000313" key="4">
    <source>
        <dbReference type="Proteomes" id="UP000251144"/>
    </source>
</evidence>
<evidence type="ECO:0000313" key="3">
    <source>
        <dbReference type="EMBL" id="RAW53943.1"/>
    </source>
</evidence>
<sequence length="274" mass="28546">MKKFLLALLTAVTAAAFFCGAAASVATYSASYDAPAGINAIVVQDNSAAVVLQAADIDHIRADYTYTSSYAFESSKLYDFTVAGSTLTVTKTREPNASLVIQSQDTRSCTLTLQVPRQTLANITVSTTNDSITLDGVSAQTASLTTDNGRIEVSNFNGSTLSGTTRNGKITMSGVTSQNVAATIQNSGTLKLENISANVCNAKVQNGSITGSVIGSGSSYGFELAAGGGKIRVSDANDKNFVFFGKDTLQQNADAPNKLSLATKNGDVEVEFVR</sequence>
<accession>A0A329TY86</accession>
<organism evidence="3 4">
    <name type="scientific">Faecalibacterium prausnitzii</name>
    <dbReference type="NCBI Taxonomy" id="853"/>
    <lineage>
        <taxon>Bacteria</taxon>
        <taxon>Bacillati</taxon>
        <taxon>Bacillota</taxon>
        <taxon>Clostridia</taxon>
        <taxon>Eubacteriales</taxon>
        <taxon>Oscillospiraceae</taxon>
        <taxon>Faecalibacterium</taxon>
    </lineage>
</organism>
<proteinExistence type="predicted"/>
<feature type="signal peptide" evidence="1">
    <location>
        <begin position="1"/>
        <end position="21"/>
    </location>
</feature>
<protein>
    <recommendedName>
        <fullName evidence="2">DUF4097 domain-containing protein</fullName>
    </recommendedName>
</protein>
<dbReference type="RefSeq" id="WP_158401110.1">
    <property type="nucleotide sequence ID" value="NZ_PRLB01000007.1"/>
</dbReference>
<evidence type="ECO:0000256" key="1">
    <source>
        <dbReference type="SAM" id="SignalP"/>
    </source>
</evidence>
<gene>
    <name evidence="3" type="ORF">C4N26_08600</name>
</gene>
<comment type="caution">
    <text evidence="3">The sequence shown here is derived from an EMBL/GenBank/DDBJ whole genome shotgun (WGS) entry which is preliminary data.</text>
</comment>
<dbReference type="InterPro" id="IPR025164">
    <property type="entry name" value="Toastrack_DUF4097"/>
</dbReference>
<name>A0A329TY86_9FIRM</name>
<feature type="domain" description="DUF4097" evidence="2">
    <location>
        <begin position="38"/>
        <end position="233"/>
    </location>
</feature>
<dbReference type="Proteomes" id="UP000251144">
    <property type="component" value="Unassembled WGS sequence"/>
</dbReference>
<dbReference type="EMBL" id="PRLB01000007">
    <property type="protein sequence ID" value="RAW53943.1"/>
    <property type="molecule type" value="Genomic_DNA"/>
</dbReference>
<evidence type="ECO:0000259" key="2">
    <source>
        <dbReference type="Pfam" id="PF13349"/>
    </source>
</evidence>
<keyword evidence="1" id="KW-0732">Signal</keyword>
<dbReference type="AlphaFoldDB" id="A0A329TY86"/>
<dbReference type="Pfam" id="PF13349">
    <property type="entry name" value="DUF4097"/>
    <property type="match status" value="1"/>
</dbReference>
<reference evidence="3 4" key="1">
    <citation type="submission" date="2018-02" db="EMBL/GenBank/DDBJ databases">
        <title>Complete genome sequencing of Faecalibacterium prausnitzii strains isolated from the human gut.</title>
        <authorList>
            <person name="Fitzgerald B.C."/>
            <person name="Shkoporov A.N."/>
            <person name="Ross P.R."/>
            <person name="Hill C."/>
        </authorList>
    </citation>
    <scope>NUCLEOTIDE SEQUENCE [LARGE SCALE GENOMIC DNA]</scope>
    <source>
        <strain evidence="3 4">APC942/32-1</strain>
    </source>
</reference>
<dbReference type="Gene3D" id="2.160.20.120">
    <property type="match status" value="1"/>
</dbReference>
<feature type="chain" id="PRO_5038624845" description="DUF4097 domain-containing protein" evidence="1">
    <location>
        <begin position="22"/>
        <end position="274"/>
    </location>
</feature>